<sequence length="55" mass="6293">QSLRMPSLLPCPPVPSSIWIESRTFMSSREWRITSNTRSNTRLSLLHPDLLSPSL</sequence>
<accession>A0ABD0P9Y2</accession>
<organism evidence="1 2">
    <name type="scientific">Cirrhinus mrigala</name>
    <name type="common">Mrigala</name>
    <dbReference type="NCBI Taxonomy" id="683832"/>
    <lineage>
        <taxon>Eukaryota</taxon>
        <taxon>Metazoa</taxon>
        <taxon>Chordata</taxon>
        <taxon>Craniata</taxon>
        <taxon>Vertebrata</taxon>
        <taxon>Euteleostomi</taxon>
        <taxon>Actinopterygii</taxon>
        <taxon>Neopterygii</taxon>
        <taxon>Teleostei</taxon>
        <taxon>Ostariophysi</taxon>
        <taxon>Cypriniformes</taxon>
        <taxon>Cyprinidae</taxon>
        <taxon>Labeoninae</taxon>
        <taxon>Labeonini</taxon>
        <taxon>Cirrhinus</taxon>
    </lineage>
</organism>
<name>A0ABD0P9Y2_CIRMR</name>
<protein>
    <submittedName>
        <fullName evidence="1">Uncharacterized protein</fullName>
    </submittedName>
</protein>
<keyword evidence="2" id="KW-1185">Reference proteome</keyword>
<proteinExistence type="predicted"/>
<gene>
    <name evidence="1" type="ORF">M9458_035173</name>
</gene>
<comment type="caution">
    <text evidence="1">The sequence shown here is derived from an EMBL/GenBank/DDBJ whole genome shotgun (WGS) entry which is preliminary data.</text>
</comment>
<dbReference type="EMBL" id="JAMKFB020000017">
    <property type="protein sequence ID" value="KAL0170577.1"/>
    <property type="molecule type" value="Genomic_DNA"/>
</dbReference>
<evidence type="ECO:0000313" key="1">
    <source>
        <dbReference type="EMBL" id="KAL0170577.1"/>
    </source>
</evidence>
<feature type="non-terminal residue" evidence="1">
    <location>
        <position position="55"/>
    </location>
</feature>
<feature type="non-terminal residue" evidence="1">
    <location>
        <position position="1"/>
    </location>
</feature>
<evidence type="ECO:0000313" key="2">
    <source>
        <dbReference type="Proteomes" id="UP001529510"/>
    </source>
</evidence>
<dbReference type="AlphaFoldDB" id="A0ABD0P9Y2"/>
<dbReference type="Proteomes" id="UP001529510">
    <property type="component" value="Unassembled WGS sequence"/>
</dbReference>
<reference evidence="1 2" key="1">
    <citation type="submission" date="2024-05" db="EMBL/GenBank/DDBJ databases">
        <title>Genome sequencing and assembly of Indian major carp, Cirrhinus mrigala (Hamilton, 1822).</title>
        <authorList>
            <person name="Mohindra V."/>
            <person name="Chowdhury L.M."/>
            <person name="Lal K."/>
            <person name="Jena J.K."/>
        </authorList>
    </citation>
    <scope>NUCLEOTIDE SEQUENCE [LARGE SCALE GENOMIC DNA]</scope>
    <source>
        <strain evidence="1">CM1030</strain>
        <tissue evidence="1">Blood</tissue>
    </source>
</reference>